<evidence type="ECO:0000256" key="7">
    <source>
        <dbReference type="ARBA" id="ARBA00022840"/>
    </source>
</evidence>
<dbReference type="NCBIfam" id="TIGR00665">
    <property type="entry name" value="DnaB"/>
    <property type="match status" value="1"/>
</dbReference>
<dbReference type="InterPro" id="IPR036185">
    <property type="entry name" value="DNA_heli_DnaB-like_N_sf"/>
</dbReference>
<reference evidence="15 16" key="1">
    <citation type="submission" date="2023-06" db="EMBL/GenBank/DDBJ databases">
        <title>Campylobacter magnum sp. nov., isolated from cecal contents of domestic pigs (Sus scrofa domesticus).</title>
        <authorList>
            <person name="Papic B."/>
            <person name="Gruntar I."/>
        </authorList>
    </citation>
    <scope>NUCLEOTIDE SEQUENCE [LARGE SCALE GENOMIC DNA]</scope>
    <source>
        <strain evidence="16">34484-21</strain>
    </source>
</reference>
<dbReference type="SUPFAM" id="SSF48024">
    <property type="entry name" value="N-terminal domain of DnaB helicase"/>
    <property type="match status" value="1"/>
</dbReference>
<comment type="similarity">
    <text evidence="1 12">Belongs to the helicase family. DnaB subfamily.</text>
</comment>
<keyword evidence="7 12" id="KW-0067">ATP-binding</keyword>
<evidence type="ECO:0000256" key="8">
    <source>
        <dbReference type="ARBA" id="ARBA00023125"/>
    </source>
</evidence>
<keyword evidence="16" id="KW-1185">Reference proteome</keyword>
<evidence type="ECO:0000313" key="15">
    <source>
        <dbReference type="EMBL" id="MDO2408607.1"/>
    </source>
</evidence>
<evidence type="ECO:0000256" key="1">
    <source>
        <dbReference type="ARBA" id="ARBA00008428"/>
    </source>
</evidence>
<dbReference type="Pfam" id="PF03796">
    <property type="entry name" value="DnaB_C"/>
    <property type="match status" value="1"/>
</dbReference>
<keyword evidence="3 12" id="KW-0235">DNA replication</keyword>
<dbReference type="PANTHER" id="PTHR30153">
    <property type="entry name" value="REPLICATIVE DNA HELICASE DNAB"/>
    <property type="match status" value="1"/>
</dbReference>
<protein>
    <recommendedName>
        <fullName evidence="11 12">Replicative DNA helicase</fullName>
        <ecNumber evidence="11 12">5.6.2.3</ecNumber>
    </recommendedName>
</protein>
<dbReference type="EC" id="5.6.2.3" evidence="11 12"/>
<evidence type="ECO:0000259" key="13">
    <source>
        <dbReference type="PROSITE" id="PS50162"/>
    </source>
</evidence>
<evidence type="ECO:0000256" key="2">
    <source>
        <dbReference type="ARBA" id="ARBA00022515"/>
    </source>
</evidence>
<evidence type="ECO:0000256" key="3">
    <source>
        <dbReference type="ARBA" id="ARBA00022705"/>
    </source>
</evidence>
<keyword evidence="5 12" id="KW-0378">Hydrolase</keyword>
<name>A0ABT8T4V9_9BACT</name>
<keyword evidence="6 12" id="KW-0347">Helicase</keyword>
<dbReference type="InterPro" id="IPR007693">
    <property type="entry name" value="DNA_helicase_DnaB-like_N"/>
</dbReference>
<dbReference type="InterPro" id="IPR003593">
    <property type="entry name" value="AAA+_ATPase"/>
</dbReference>
<dbReference type="SMART" id="SM00382">
    <property type="entry name" value="AAA"/>
    <property type="match status" value="1"/>
</dbReference>
<keyword evidence="8 12" id="KW-0238">DNA-binding</keyword>
<dbReference type="InterPro" id="IPR020588">
    <property type="entry name" value="RecA_ATP-bd"/>
</dbReference>
<proteinExistence type="inferred from homology"/>
<accession>A0ABT8T4V9</accession>
<dbReference type="CDD" id="cd00984">
    <property type="entry name" value="DnaB_C"/>
    <property type="match status" value="1"/>
</dbReference>
<dbReference type="SUPFAM" id="SSF52540">
    <property type="entry name" value="P-loop containing nucleoside triphosphate hydrolases"/>
    <property type="match status" value="1"/>
</dbReference>
<dbReference type="GO" id="GO:0003678">
    <property type="term" value="F:DNA helicase activity"/>
    <property type="evidence" value="ECO:0007669"/>
    <property type="project" value="UniProtKB-EC"/>
</dbReference>
<dbReference type="Pfam" id="PF00772">
    <property type="entry name" value="DnaB"/>
    <property type="match status" value="1"/>
</dbReference>
<dbReference type="Proteomes" id="UP001171111">
    <property type="component" value="Unassembled WGS sequence"/>
</dbReference>
<evidence type="ECO:0000256" key="12">
    <source>
        <dbReference type="RuleBase" id="RU362085"/>
    </source>
</evidence>
<evidence type="ECO:0000259" key="14">
    <source>
        <dbReference type="PROSITE" id="PS51199"/>
    </source>
</evidence>
<keyword evidence="2 12" id="KW-0639">Primosome</keyword>
<comment type="function">
    <text evidence="12">The main replicative DNA helicase, it participates in initiation and elongation during chromosome replication. Travels ahead of the DNA replisome, separating dsDNA into templates for DNA synthesis. A processive ATP-dependent 5'-3' DNA helicase it has DNA-dependent ATPase activity.</text>
</comment>
<feature type="domain" description="RecA family profile 1" evidence="13">
    <location>
        <begin position="167"/>
        <end position="348"/>
    </location>
</feature>
<dbReference type="Gene3D" id="3.40.50.300">
    <property type="entry name" value="P-loop containing nucleotide triphosphate hydrolases"/>
    <property type="match status" value="1"/>
</dbReference>
<comment type="catalytic activity">
    <reaction evidence="10 12">
        <text>ATP + H2O = ADP + phosphate + H(+)</text>
        <dbReference type="Rhea" id="RHEA:13065"/>
        <dbReference type="ChEBI" id="CHEBI:15377"/>
        <dbReference type="ChEBI" id="CHEBI:15378"/>
        <dbReference type="ChEBI" id="CHEBI:30616"/>
        <dbReference type="ChEBI" id="CHEBI:43474"/>
        <dbReference type="ChEBI" id="CHEBI:456216"/>
        <dbReference type="EC" id="5.6.2.3"/>
    </reaction>
</comment>
<dbReference type="Gene3D" id="1.10.860.10">
    <property type="entry name" value="DNAb Helicase, Chain A"/>
    <property type="match status" value="1"/>
</dbReference>
<dbReference type="EMBL" id="JAULJQ010000001">
    <property type="protein sequence ID" value="MDO2408607.1"/>
    <property type="molecule type" value="Genomic_DNA"/>
</dbReference>
<feature type="domain" description="SF4 helicase" evidence="14">
    <location>
        <begin position="164"/>
        <end position="451"/>
    </location>
</feature>
<evidence type="ECO:0000256" key="11">
    <source>
        <dbReference type="NCBIfam" id="TIGR00665"/>
    </source>
</evidence>
<keyword evidence="4 12" id="KW-0547">Nucleotide-binding</keyword>
<comment type="caution">
    <text evidence="15">The sequence shown here is derived from an EMBL/GenBank/DDBJ whole genome shotgun (WGS) entry which is preliminary data.</text>
</comment>
<dbReference type="InterPro" id="IPR016136">
    <property type="entry name" value="DNA_helicase_N/primase_C"/>
</dbReference>
<dbReference type="InterPro" id="IPR007694">
    <property type="entry name" value="DNA_helicase_DnaB-like_C"/>
</dbReference>
<evidence type="ECO:0000256" key="4">
    <source>
        <dbReference type="ARBA" id="ARBA00022741"/>
    </source>
</evidence>
<dbReference type="InterPro" id="IPR007692">
    <property type="entry name" value="DNA_helicase_DnaB"/>
</dbReference>
<dbReference type="PANTHER" id="PTHR30153:SF2">
    <property type="entry name" value="REPLICATIVE DNA HELICASE"/>
    <property type="match status" value="1"/>
</dbReference>
<evidence type="ECO:0000313" key="16">
    <source>
        <dbReference type="Proteomes" id="UP001171111"/>
    </source>
</evidence>
<gene>
    <name evidence="15" type="primary">dnaB</name>
    <name evidence="15" type="ORF">Q2362_00650</name>
</gene>
<organism evidence="15 16">
    <name type="scientific">Campylobacter magnus</name>
    <dbReference type="NCBI Taxonomy" id="3026462"/>
    <lineage>
        <taxon>Bacteria</taxon>
        <taxon>Pseudomonadati</taxon>
        <taxon>Campylobacterota</taxon>
        <taxon>Epsilonproteobacteria</taxon>
        <taxon>Campylobacterales</taxon>
        <taxon>Campylobacteraceae</taxon>
        <taxon>Campylobacter</taxon>
    </lineage>
</organism>
<dbReference type="PROSITE" id="PS50162">
    <property type="entry name" value="RECA_2"/>
    <property type="match status" value="1"/>
</dbReference>
<dbReference type="PROSITE" id="PS51199">
    <property type="entry name" value="SF4_HELICASE"/>
    <property type="match status" value="1"/>
</dbReference>
<dbReference type="InterPro" id="IPR027417">
    <property type="entry name" value="P-loop_NTPase"/>
</dbReference>
<evidence type="ECO:0000256" key="10">
    <source>
        <dbReference type="ARBA" id="ARBA00048954"/>
    </source>
</evidence>
<sequence>MNETLYSLDFESSVLGAILFNPLVLADVAEIISKDDFYSRDNSQIFKAMSDLASKGEPIDDKFITKELGVGVAQNALNDALSSSGVIDVIKYARHLKELAAKRRLLAVAQSVPQIISEKPLNDALDELSAKLYAISGGEKNTSCKTALEAATLAAAEILRRKDEGTGLLGISTGFGELDRYTNGLKKGDFVIIAARPGMGKTTFALNIVEKVLDNGIGAVFFSLEMPSEQLMFRMFSSLTSVEFGKILKGVSLSDEDIESIQDACEKIGSYDFYIYDSGDVTVHKVRTELRKLKEKNPNIGLCVIDYIGLMTNSSNFAERHLQIAEISRQLKLLARELEIPIIALSQLNRSLESRANKRPQLSDLRESGAIEQDADMILFVYRSDYYKEQEAKEQEAKGASEGKAVDAGFRAQSVEDAEIIIGKNRNGPTGSIKMRFDKNYSRFVGIEYEPSNDAQVIELSDES</sequence>
<dbReference type="GO" id="GO:0016787">
    <property type="term" value="F:hydrolase activity"/>
    <property type="evidence" value="ECO:0007669"/>
    <property type="project" value="UniProtKB-KW"/>
</dbReference>
<dbReference type="RefSeq" id="WP_302243333.1">
    <property type="nucleotide sequence ID" value="NZ_JAULJQ010000001.1"/>
</dbReference>
<keyword evidence="9" id="KW-0413">Isomerase</keyword>
<evidence type="ECO:0000256" key="9">
    <source>
        <dbReference type="ARBA" id="ARBA00023235"/>
    </source>
</evidence>
<evidence type="ECO:0000256" key="6">
    <source>
        <dbReference type="ARBA" id="ARBA00022806"/>
    </source>
</evidence>
<evidence type="ECO:0000256" key="5">
    <source>
        <dbReference type="ARBA" id="ARBA00022801"/>
    </source>
</evidence>